<dbReference type="EMBL" id="CAJB01000336">
    <property type="protein sequence ID" value="CCH79115.1"/>
    <property type="molecule type" value="Genomic_DNA"/>
</dbReference>
<evidence type="ECO:0008006" key="3">
    <source>
        <dbReference type="Google" id="ProtNLM"/>
    </source>
</evidence>
<dbReference type="AlphaFoldDB" id="A0A077M4S0"/>
<accession>A0A077M4S0</accession>
<dbReference type="InterPro" id="IPR027417">
    <property type="entry name" value="P-loop_NTPase"/>
</dbReference>
<gene>
    <name evidence="1" type="ORF">BN12_4000007</name>
</gene>
<evidence type="ECO:0000313" key="1">
    <source>
        <dbReference type="EMBL" id="CCH79115.1"/>
    </source>
</evidence>
<keyword evidence="2" id="KW-1185">Reference proteome</keyword>
<protein>
    <recommendedName>
        <fullName evidence="3">Sulfotransferase domain-containing protein</fullName>
    </recommendedName>
</protein>
<dbReference type="SUPFAM" id="SSF52540">
    <property type="entry name" value="P-loop containing nucleoside triphosphate hydrolases"/>
    <property type="match status" value="1"/>
</dbReference>
<dbReference type="STRING" id="1194083.BN12_4000007"/>
<evidence type="ECO:0000313" key="2">
    <source>
        <dbReference type="Proteomes" id="UP000035721"/>
    </source>
</evidence>
<comment type="caution">
    <text evidence="1">The sequence shown here is derived from an EMBL/GenBank/DDBJ whole genome shotgun (WGS) entry which is preliminary data.</text>
</comment>
<proteinExistence type="predicted"/>
<name>A0A077M4S0_9MICO</name>
<sequence>MRSTHDLLGSVTYTARRVRRHIQWAREEGLGRLIEEDQLDPRVRISTAVSKARWRRSQGVAPGSAVPVYVVGLQRSGTNMLLRGFDVAPEVEVRGENDRTVFERFRLRSPDILVDTVRSSRHQIVLVKPLCDSQQVDRLLDLDGMRPGKAVWAWRDPYDRARSEVSKFGDSNLQALRAIAAGTDFGMWQGERLPDASREIVQSFDVDAMTAETAAVVFWAVRNLLYFDLGLAGRDDVFLSSYDALVRNPAGHMRRLCEFLAFPYRVELHEHIQPRDTFESRPLDVDPKAAALADDVSSRLAAAEAAHAKGWGQDT</sequence>
<dbReference type="Proteomes" id="UP000035721">
    <property type="component" value="Unassembled WGS sequence"/>
</dbReference>
<dbReference type="Gene3D" id="3.40.50.300">
    <property type="entry name" value="P-loop containing nucleotide triphosphate hydrolases"/>
    <property type="match status" value="1"/>
</dbReference>
<reference evidence="1 2" key="1">
    <citation type="journal article" date="2013" name="ISME J.">
        <title>A metabolic model for members of the genus Tetrasphaera involved in enhanced biological phosphorus removal.</title>
        <authorList>
            <person name="Kristiansen R."/>
            <person name="Nguyen H.T.T."/>
            <person name="Saunders A.M."/>
            <person name="Nielsen J.L."/>
            <person name="Wimmer R."/>
            <person name="Le V.Q."/>
            <person name="McIlroy S.J."/>
            <person name="Petrovski S."/>
            <person name="Seviour R.J."/>
            <person name="Calteau A."/>
            <person name="Nielsen K.L."/>
            <person name="Nielsen P.H."/>
        </authorList>
    </citation>
    <scope>NUCLEOTIDE SEQUENCE [LARGE SCALE GENOMIC DNA]</scope>
    <source>
        <strain evidence="1 2">T1-X7</strain>
    </source>
</reference>
<organism evidence="1 2">
    <name type="scientific">Nostocoides japonicum T1-X7</name>
    <dbReference type="NCBI Taxonomy" id="1194083"/>
    <lineage>
        <taxon>Bacteria</taxon>
        <taxon>Bacillati</taxon>
        <taxon>Actinomycetota</taxon>
        <taxon>Actinomycetes</taxon>
        <taxon>Micrococcales</taxon>
        <taxon>Intrasporangiaceae</taxon>
        <taxon>Nostocoides</taxon>
    </lineage>
</organism>